<keyword evidence="1" id="KW-0175">Coiled coil</keyword>
<evidence type="ECO:0000256" key="1">
    <source>
        <dbReference type="SAM" id="Coils"/>
    </source>
</evidence>
<dbReference type="AlphaFoldDB" id="A0AA86UJ63"/>
<accession>A0AA86UJ63</accession>
<reference evidence="2" key="1">
    <citation type="submission" date="2023-06" db="EMBL/GenBank/DDBJ databases">
        <authorList>
            <person name="Kurt Z."/>
        </authorList>
    </citation>
    <scope>NUCLEOTIDE SEQUENCE</scope>
</reference>
<protein>
    <submittedName>
        <fullName evidence="3">Hypothetical_protein</fullName>
    </submittedName>
</protein>
<evidence type="ECO:0000313" key="2">
    <source>
        <dbReference type="EMBL" id="CAI9953606.1"/>
    </source>
</evidence>
<name>A0AA86UJ63_9EUKA</name>
<evidence type="ECO:0000313" key="3">
    <source>
        <dbReference type="EMBL" id="CAL6028435.1"/>
    </source>
</evidence>
<dbReference type="Proteomes" id="UP001642409">
    <property type="component" value="Unassembled WGS sequence"/>
</dbReference>
<dbReference type="EMBL" id="CATOUU010000840">
    <property type="protein sequence ID" value="CAI9953606.1"/>
    <property type="molecule type" value="Genomic_DNA"/>
</dbReference>
<dbReference type="EMBL" id="CAXDID020000107">
    <property type="protein sequence ID" value="CAL6028435.1"/>
    <property type="molecule type" value="Genomic_DNA"/>
</dbReference>
<gene>
    <name evidence="3" type="ORF">HINF_LOCUS31805</name>
    <name evidence="2" type="ORF">HINF_LOCUS41251</name>
</gene>
<organism evidence="2">
    <name type="scientific">Hexamita inflata</name>
    <dbReference type="NCBI Taxonomy" id="28002"/>
    <lineage>
        <taxon>Eukaryota</taxon>
        <taxon>Metamonada</taxon>
        <taxon>Diplomonadida</taxon>
        <taxon>Hexamitidae</taxon>
        <taxon>Hexamitinae</taxon>
        <taxon>Hexamita</taxon>
    </lineage>
</organism>
<proteinExistence type="predicted"/>
<sequence>MGCGCNMPLNNLQTINLSQSMLVSRYKPMLIDPFEFVSIKDRAMFTYYVFPQLDYQFRVIAPPLKHVQVSSLDKFQNNKYLDCLNTQQQSLYNEIDMFLTTQKEQQITYVSNQPLEYYSTLQVLKVLQLGNRDLVVQKFLVDSEQQILQLNFYNMHSPVQISPISSPLSKIYSLSLQTQYSTQFILKNLKQQQIPHFLTSCQFKNTVFDVIVVFKIKVFFLIPQVEKLLASFSLTNSHIFYDTSPEDLQRLGVSLIFDGLYINFEDQLSSCPTVKPERKLLEIEQVVDKIKYLCETFRSGYFCIVNNKELLSSQLEQICKQVASVNLYSMFVNEIALFWLTDSVVYMCLSAGSEQTVIIKQIQLLHSLKFKELDDKIDTSCIIEVYKDMANKYGQYPQQQCIILQKFATSNKYYTDKLQKDDEGVKEIISLLLQGINKFSLQQRHLFSKVRNLLQKEYFELLYLKFVNFGEYTLVTQKITEEQLQILEDQVDRMEESARNIQQFFTSNGLHNPFQSVPALQSVYFFFLAMILWELRQTTTLHAHDLLSLYDPKLQLPRETKMINSRVLHLMLSNFAQRQNISSYCDERSPDEYVSVILYNNSAFVFNVETGRVGGSAVYQSQIFNSLKLKLDRVVFQASSDQNISALIDQIGVEADVMLVVAEKENVSVLVKYDQKQRILVKTLEGEQKGRITGLGEYIVVEVEQ</sequence>
<comment type="caution">
    <text evidence="2">The sequence shown here is derived from an EMBL/GenBank/DDBJ whole genome shotgun (WGS) entry which is preliminary data.</text>
</comment>
<keyword evidence="4" id="KW-1185">Reference proteome</keyword>
<feature type="coiled-coil region" evidence="1">
    <location>
        <begin position="477"/>
        <end position="504"/>
    </location>
</feature>
<evidence type="ECO:0000313" key="4">
    <source>
        <dbReference type="Proteomes" id="UP001642409"/>
    </source>
</evidence>
<reference evidence="3 4" key="2">
    <citation type="submission" date="2024-07" db="EMBL/GenBank/DDBJ databases">
        <authorList>
            <person name="Akdeniz Z."/>
        </authorList>
    </citation>
    <scope>NUCLEOTIDE SEQUENCE [LARGE SCALE GENOMIC DNA]</scope>
</reference>